<evidence type="ECO:0000256" key="7">
    <source>
        <dbReference type="ARBA" id="ARBA00023136"/>
    </source>
</evidence>
<name>E2ZDQ0_9FIRM</name>
<evidence type="ECO:0000313" key="9">
    <source>
        <dbReference type="EMBL" id="EFQ03612.1"/>
    </source>
</evidence>
<dbReference type="EMBL" id="AECS01000039">
    <property type="protein sequence ID" value="EFQ03612.1"/>
    <property type="molecule type" value="Genomic_DNA"/>
</dbReference>
<keyword evidence="6 8" id="KW-1133">Transmembrane helix</keyword>
<keyword evidence="7 8" id="KW-0472">Membrane</keyword>
<comment type="caution">
    <text evidence="9">The sequence shown here is derived from an EMBL/GenBank/DDBJ whole genome shotgun (WGS) entry which is preliminary data.</text>
</comment>
<evidence type="ECO:0000256" key="2">
    <source>
        <dbReference type="ARBA" id="ARBA00009773"/>
    </source>
</evidence>
<gene>
    <name evidence="9" type="ORF">HMPREF9429_01555</name>
</gene>
<dbReference type="PANTHER" id="PTHR21716:SF53">
    <property type="entry name" value="PERMEASE PERM-RELATED"/>
    <property type="match status" value="1"/>
</dbReference>
<feature type="transmembrane region" description="Helical" evidence="8">
    <location>
        <begin position="168"/>
        <end position="189"/>
    </location>
</feature>
<feature type="transmembrane region" description="Helical" evidence="8">
    <location>
        <begin position="76"/>
        <end position="101"/>
    </location>
</feature>
<dbReference type="AlphaFoldDB" id="E2ZDQ0"/>
<keyword evidence="4" id="KW-1003">Cell membrane</keyword>
<reference evidence="9 10" key="1">
    <citation type="submission" date="2010-08" db="EMBL/GenBank/DDBJ databases">
        <authorList>
            <person name="Weinstock G."/>
            <person name="Sodergren E."/>
            <person name="Clifton S."/>
            <person name="Fulton L."/>
            <person name="Fulton B."/>
            <person name="Courtney L."/>
            <person name="Fronick C."/>
            <person name="Harrison M."/>
            <person name="Strong C."/>
            <person name="Farmer C."/>
            <person name="Delahaunty K."/>
            <person name="Markovic C."/>
            <person name="Hall O."/>
            <person name="Minx P."/>
            <person name="Tomlinson C."/>
            <person name="Mitreva M."/>
            <person name="Hou S."/>
            <person name="Chen J."/>
            <person name="Wollam A."/>
            <person name="Pepin K.H."/>
            <person name="Johnson M."/>
            <person name="Bhonagiri V."/>
            <person name="Zhang X."/>
            <person name="Suruliraj S."/>
            <person name="Warren W."/>
            <person name="Chinwalla A."/>
            <person name="Mardis E.R."/>
            <person name="Wilson R.K."/>
        </authorList>
    </citation>
    <scope>NUCLEOTIDE SEQUENCE [LARGE SCALE GENOMIC DNA]</scope>
    <source>
        <strain evidence="9 10">F0359</strain>
    </source>
</reference>
<dbReference type="STRING" id="706434.HMPREF9429_01555"/>
<organism evidence="9 10">
    <name type="scientific">Megasphaera micronuciformis F0359</name>
    <dbReference type="NCBI Taxonomy" id="706434"/>
    <lineage>
        <taxon>Bacteria</taxon>
        <taxon>Bacillati</taxon>
        <taxon>Bacillota</taxon>
        <taxon>Negativicutes</taxon>
        <taxon>Veillonellales</taxon>
        <taxon>Veillonellaceae</taxon>
        <taxon>Megasphaera</taxon>
    </lineage>
</organism>
<evidence type="ECO:0000256" key="6">
    <source>
        <dbReference type="ARBA" id="ARBA00022989"/>
    </source>
</evidence>
<sequence>MNGEIIRSSAEAGKVSNNKTIEFRLRVVLMILGVCLFLAVKEIYWPVIVSLIITFILTPLRDGIQKGLVRLFRRQVPIDISILLSFVVLIAVIAVMTNSILKPLIGQLNLLANNFSTIVSQTYELVVQLESDQAPIYIPDQVKAIVNEAFIKVSNYGIDGISNLVKSVFAIAGTVVEFFVVPFITFYFLKDGERMMNAFVNLYPSDYRLHLRSYFEELSLVLSRYIRGQLLMSCIIACLTFTGMWIMGVPYPLVIALLAAITEWIPVIGPIVGAIPAILLGATISPSLALKVLIFYAVVQQIDGHLIMPQVMGKVISIHPVVIVIALLIGGTLFGVAGMILTVPLVAVLQTTARHLWFFSSYRERMSKNDGKD</sequence>
<accession>E2ZDQ0</accession>
<feature type="transmembrane region" description="Helical" evidence="8">
    <location>
        <begin position="21"/>
        <end position="39"/>
    </location>
</feature>
<dbReference type="OrthoDB" id="9793390at2"/>
<evidence type="ECO:0000256" key="3">
    <source>
        <dbReference type="ARBA" id="ARBA00022448"/>
    </source>
</evidence>
<evidence type="ECO:0008006" key="11">
    <source>
        <dbReference type="Google" id="ProtNLM"/>
    </source>
</evidence>
<evidence type="ECO:0000256" key="5">
    <source>
        <dbReference type="ARBA" id="ARBA00022692"/>
    </source>
</evidence>
<keyword evidence="10" id="KW-1185">Reference proteome</keyword>
<feature type="transmembrane region" description="Helical" evidence="8">
    <location>
        <begin position="230"/>
        <end position="261"/>
    </location>
</feature>
<feature type="transmembrane region" description="Helical" evidence="8">
    <location>
        <begin position="336"/>
        <end position="359"/>
    </location>
</feature>
<dbReference type="InterPro" id="IPR002549">
    <property type="entry name" value="AI-2E-like"/>
</dbReference>
<dbReference type="GO" id="GO:0055085">
    <property type="term" value="P:transmembrane transport"/>
    <property type="evidence" value="ECO:0007669"/>
    <property type="project" value="TreeGrafter"/>
</dbReference>
<evidence type="ECO:0000256" key="4">
    <source>
        <dbReference type="ARBA" id="ARBA00022475"/>
    </source>
</evidence>
<protein>
    <recommendedName>
        <fullName evidence="11">ATP synthase F0, A subunit</fullName>
    </recommendedName>
</protein>
<feature type="transmembrane region" description="Helical" evidence="8">
    <location>
        <begin position="45"/>
        <end position="64"/>
    </location>
</feature>
<keyword evidence="3" id="KW-0813">Transport</keyword>
<evidence type="ECO:0000313" key="10">
    <source>
        <dbReference type="Proteomes" id="UP000003195"/>
    </source>
</evidence>
<comment type="similarity">
    <text evidence="2">Belongs to the autoinducer-2 exporter (AI-2E) (TC 2.A.86) family.</text>
</comment>
<dbReference type="PANTHER" id="PTHR21716">
    <property type="entry name" value="TRANSMEMBRANE PROTEIN"/>
    <property type="match status" value="1"/>
</dbReference>
<dbReference type="Proteomes" id="UP000003195">
    <property type="component" value="Unassembled WGS sequence"/>
</dbReference>
<comment type="subcellular location">
    <subcellularLocation>
        <location evidence="1">Cell membrane</location>
        <topology evidence="1">Multi-pass membrane protein</topology>
    </subcellularLocation>
</comment>
<keyword evidence="5 8" id="KW-0812">Transmembrane</keyword>
<dbReference type="HOGENOM" id="CLU_031275_8_2_9"/>
<dbReference type="eggNOG" id="COG0628">
    <property type="taxonomic scope" value="Bacteria"/>
</dbReference>
<proteinExistence type="inferred from homology"/>
<dbReference type="Pfam" id="PF01594">
    <property type="entry name" value="AI-2E_transport"/>
    <property type="match status" value="1"/>
</dbReference>
<evidence type="ECO:0000256" key="1">
    <source>
        <dbReference type="ARBA" id="ARBA00004651"/>
    </source>
</evidence>
<feature type="transmembrane region" description="Helical" evidence="8">
    <location>
        <begin position="267"/>
        <end position="299"/>
    </location>
</feature>
<evidence type="ECO:0000256" key="8">
    <source>
        <dbReference type="SAM" id="Phobius"/>
    </source>
</evidence>
<dbReference type="GO" id="GO:0005886">
    <property type="term" value="C:plasma membrane"/>
    <property type="evidence" value="ECO:0007669"/>
    <property type="project" value="UniProtKB-SubCell"/>
</dbReference>